<feature type="domain" description="Gfo/Idh/MocA-like oxidoreductase N-terminal" evidence="2">
    <location>
        <begin position="5"/>
        <end position="122"/>
    </location>
</feature>
<evidence type="ECO:0008006" key="6">
    <source>
        <dbReference type="Google" id="ProtNLM"/>
    </source>
</evidence>
<organism evidence="4 5">
    <name type="scientific">Alsobacter metallidurans</name>
    <dbReference type="NCBI Taxonomy" id="340221"/>
    <lineage>
        <taxon>Bacteria</taxon>
        <taxon>Pseudomonadati</taxon>
        <taxon>Pseudomonadota</taxon>
        <taxon>Alphaproteobacteria</taxon>
        <taxon>Hyphomicrobiales</taxon>
        <taxon>Alsobacteraceae</taxon>
        <taxon>Alsobacter</taxon>
    </lineage>
</organism>
<evidence type="ECO:0000259" key="3">
    <source>
        <dbReference type="Pfam" id="PF22725"/>
    </source>
</evidence>
<dbReference type="Gene3D" id="3.30.360.10">
    <property type="entry name" value="Dihydrodipicolinate Reductase, domain 2"/>
    <property type="match status" value="1"/>
</dbReference>
<dbReference type="RefSeq" id="WP_244643539.1">
    <property type="nucleotide sequence ID" value="NZ_BMES01000001.1"/>
</dbReference>
<accession>A0A917MIE7</accession>
<comment type="caution">
    <text evidence="4">The sequence shown here is derived from an EMBL/GenBank/DDBJ whole genome shotgun (WGS) entry which is preliminary data.</text>
</comment>
<feature type="domain" description="GFO/IDH/MocA-like oxidoreductase" evidence="3">
    <location>
        <begin position="148"/>
        <end position="244"/>
    </location>
</feature>
<dbReference type="AlphaFoldDB" id="A0A917MIE7"/>
<dbReference type="SUPFAM" id="SSF51735">
    <property type="entry name" value="NAD(P)-binding Rossmann-fold domains"/>
    <property type="match status" value="1"/>
</dbReference>
<sequence length="330" mass="35615">MAKLSIGFIGAGGIAGRHVANLQGFDNVEIVGLADPAAERAAEMANRTGARAYADHRAMLDSERLDACYVCLPPFAHGAPERDLIDRRIPFFVEKPLSADEATAEDIAARVAEAGLVTGVGYHWRYLDIVEAAQERLAKTPARLVSGYWLDSTPPPAWWSRQDQSGGQMVEQTTHIFDLARLLVGPVEEVVAMGGRTPRADHPDCDVDEASTAALRFASGAVGSVASTCLLRWPHRIGLHLFGDGLALELTEFELMVDVGAGRPVRGAQGDPFVREDRDFVDAVTGRPNRIRTPYAEALETHRLATAAARSARERRPVAPRQGPPATGIV</sequence>
<dbReference type="Pfam" id="PF01408">
    <property type="entry name" value="GFO_IDH_MocA"/>
    <property type="match status" value="1"/>
</dbReference>
<dbReference type="InterPro" id="IPR052515">
    <property type="entry name" value="Gfo/Idh/MocA_Oxidoreductase"/>
</dbReference>
<reference evidence="4" key="2">
    <citation type="submission" date="2020-09" db="EMBL/GenBank/DDBJ databases">
        <authorList>
            <person name="Sun Q."/>
            <person name="Zhou Y."/>
        </authorList>
    </citation>
    <scope>NUCLEOTIDE SEQUENCE</scope>
    <source>
        <strain evidence="4">CGMCC 1.12214</strain>
    </source>
</reference>
<dbReference type="SUPFAM" id="SSF55347">
    <property type="entry name" value="Glyceraldehyde-3-phosphate dehydrogenase-like, C-terminal domain"/>
    <property type="match status" value="1"/>
</dbReference>
<evidence type="ECO:0000313" key="5">
    <source>
        <dbReference type="Proteomes" id="UP000603912"/>
    </source>
</evidence>
<evidence type="ECO:0000259" key="2">
    <source>
        <dbReference type="Pfam" id="PF01408"/>
    </source>
</evidence>
<protein>
    <recommendedName>
        <fullName evidence="6">Gfo/Idh/MocA family oxidoreductase</fullName>
    </recommendedName>
</protein>
<dbReference type="Proteomes" id="UP000603912">
    <property type="component" value="Unassembled WGS sequence"/>
</dbReference>
<dbReference type="InterPro" id="IPR036291">
    <property type="entry name" value="NAD(P)-bd_dom_sf"/>
</dbReference>
<name>A0A917MIE7_9HYPH</name>
<dbReference type="PANTHER" id="PTHR43249">
    <property type="entry name" value="UDP-N-ACETYL-2-AMINO-2-DEOXY-D-GLUCURONATE OXIDASE"/>
    <property type="match status" value="1"/>
</dbReference>
<feature type="region of interest" description="Disordered" evidence="1">
    <location>
        <begin position="308"/>
        <end position="330"/>
    </location>
</feature>
<reference evidence="4" key="1">
    <citation type="journal article" date="2014" name="Int. J. Syst. Evol. Microbiol.">
        <title>Complete genome sequence of Corynebacterium casei LMG S-19264T (=DSM 44701T), isolated from a smear-ripened cheese.</title>
        <authorList>
            <consortium name="US DOE Joint Genome Institute (JGI-PGF)"/>
            <person name="Walter F."/>
            <person name="Albersmeier A."/>
            <person name="Kalinowski J."/>
            <person name="Ruckert C."/>
        </authorList>
    </citation>
    <scope>NUCLEOTIDE SEQUENCE</scope>
    <source>
        <strain evidence="4">CGMCC 1.12214</strain>
    </source>
</reference>
<dbReference type="Gene3D" id="3.40.50.720">
    <property type="entry name" value="NAD(P)-binding Rossmann-like Domain"/>
    <property type="match status" value="1"/>
</dbReference>
<dbReference type="InterPro" id="IPR000683">
    <property type="entry name" value="Gfo/Idh/MocA-like_OxRdtase_N"/>
</dbReference>
<dbReference type="Pfam" id="PF22725">
    <property type="entry name" value="GFO_IDH_MocA_C3"/>
    <property type="match status" value="1"/>
</dbReference>
<gene>
    <name evidence="4" type="ORF">GCM10007036_07720</name>
</gene>
<dbReference type="PANTHER" id="PTHR43249:SF1">
    <property type="entry name" value="D-GLUCOSIDE 3-DEHYDROGENASE"/>
    <property type="match status" value="1"/>
</dbReference>
<dbReference type="EMBL" id="BMES01000001">
    <property type="protein sequence ID" value="GGH10921.1"/>
    <property type="molecule type" value="Genomic_DNA"/>
</dbReference>
<dbReference type="InterPro" id="IPR055170">
    <property type="entry name" value="GFO_IDH_MocA-like_dom"/>
</dbReference>
<proteinExistence type="predicted"/>
<dbReference type="GO" id="GO:0000166">
    <property type="term" value="F:nucleotide binding"/>
    <property type="evidence" value="ECO:0007669"/>
    <property type="project" value="InterPro"/>
</dbReference>
<evidence type="ECO:0000313" key="4">
    <source>
        <dbReference type="EMBL" id="GGH10921.1"/>
    </source>
</evidence>
<evidence type="ECO:0000256" key="1">
    <source>
        <dbReference type="SAM" id="MobiDB-lite"/>
    </source>
</evidence>
<keyword evidence="5" id="KW-1185">Reference proteome</keyword>